<dbReference type="PANTHER" id="PTHR13947">
    <property type="entry name" value="GNAT FAMILY N-ACETYLTRANSFERASE"/>
    <property type="match status" value="1"/>
</dbReference>
<name>A0A8B2NKP6_9HYPH</name>
<gene>
    <name evidence="4" type="ORF">DLJ53_26390</name>
</gene>
<reference evidence="4 5" key="1">
    <citation type="submission" date="2018-05" db="EMBL/GenBank/DDBJ databases">
        <title>Acuticoccus sediminis sp. nov., isolated from deep-sea sediment of Indian Ocean.</title>
        <authorList>
            <person name="Liu X."/>
            <person name="Lai Q."/>
            <person name="Du Y."/>
            <person name="Sun F."/>
            <person name="Zhang X."/>
            <person name="Wang S."/>
            <person name="Shao Z."/>
        </authorList>
    </citation>
    <scope>NUCLEOTIDE SEQUENCE [LARGE SCALE GENOMIC DNA]</scope>
    <source>
        <strain evidence="4 5">PTG4-2</strain>
    </source>
</reference>
<dbReference type="EMBL" id="QHHQ01000007">
    <property type="protein sequence ID" value="RAH98454.1"/>
    <property type="molecule type" value="Genomic_DNA"/>
</dbReference>
<dbReference type="PROSITE" id="PS51186">
    <property type="entry name" value="GNAT"/>
    <property type="match status" value="1"/>
</dbReference>
<comment type="caution">
    <text evidence="4">The sequence shown here is derived from an EMBL/GenBank/DDBJ whole genome shotgun (WGS) entry which is preliminary data.</text>
</comment>
<dbReference type="InterPro" id="IPR050769">
    <property type="entry name" value="NAT_camello-type"/>
</dbReference>
<keyword evidence="1 4" id="KW-0808">Transferase</keyword>
<dbReference type="OrthoDB" id="273614at2"/>
<proteinExistence type="predicted"/>
<dbReference type="InterPro" id="IPR016181">
    <property type="entry name" value="Acyl_CoA_acyltransferase"/>
</dbReference>
<keyword evidence="5" id="KW-1185">Reference proteome</keyword>
<accession>A0A8B2NKP6</accession>
<organism evidence="4 5">
    <name type="scientific">Acuticoccus sediminis</name>
    <dbReference type="NCBI Taxonomy" id="2184697"/>
    <lineage>
        <taxon>Bacteria</taxon>
        <taxon>Pseudomonadati</taxon>
        <taxon>Pseudomonadota</taxon>
        <taxon>Alphaproteobacteria</taxon>
        <taxon>Hyphomicrobiales</taxon>
        <taxon>Amorphaceae</taxon>
        <taxon>Acuticoccus</taxon>
    </lineage>
</organism>
<dbReference type="Proteomes" id="UP000249590">
    <property type="component" value="Unassembled WGS sequence"/>
</dbReference>
<dbReference type="GO" id="GO:0008080">
    <property type="term" value="F:N-acetyltransferase activity"/>
    <property type="evidence" value="ECO:0007669"/>
    <property type="project" value="InterPro"/>
</dbReference>
<feature type="compositionally biased region" description="Basic and acidic residues" evidence="2">
    <location>
        <begin position="106"/>
        <end position="123"/>
    </location>
</feature>
<dbReference type="CDD" id="cd04301">
    <property type="entry name" value="NAT_SF"/>
    <property type="match status" value="1"/>
</dbReference>
<dbReference type="InterPro" id="IPR000182">
    <property type="entry name" value="GNAT_dom"/>
</dbReference>
<protein>
    <submittedName>
        <fullName evidence="4">GNAT family N-acetyltransferase</fullName>
    </submittedName>
</protein>
<feature type="region of interest" description="Disordered" evidence="2">
    <location>
        <begin position="106"/>
        <end position="129"/>
    </location>
</feature>
<evidence type="ECO:0000259" key="3">
    <source>
        <dbReference type="PROSITE" id="PS51186"/>
    </source>
</evidence>
<sequence>MDGDRDLFLTAWIGDTLAGSATLDRTITGGDGADGEVARLRWFIVSDAARGTGVGRLLLSHALAFADERGYRLVWLTTFAGLDAARHLYESHGFRLVAETGEDKWHGGVGEQRFERRVDDDGPARAAGT</sequence>
<dbReference type="Gene3D" id="3.40.630.30">
    <property type="match status" value="1"/>
</dbReference>
<evidence type="ECO:0000313" key="5">
    <source>
        <dbReference type="Proteomes" id="UP000249590"/>
    </source>
</evidence>
<dbReference type="PANTHER" id="PTHR13947:SF37">
    <property type="entry name" value="LD18367P"/>
    <property type="match status" value="1"/>
</dbReference>
<dbReference type="AlphaFoldDB" id="A0A8B2NKP6"/>
<evidence type="ECO:0000313" key="4">
    <source>
        <dbReference type="EMBL" id="RAH98454.1"/>
    </source>
</evidence>
<evidence type="ECO:0000256" key="1">
    <source>
        <dbReference type="ARBA" id="ARBA00022679"/>
    </source>
</evidence>
<feature type="domain" description="N-acetyltransferase" evidence="3">
    <location>
        <begin position="1"/>
        <end position="119"/>
    </location>
</feature>
<dbReference type="Pfam" id="PF00583">
    <property type="entry name" value="Acetyltransf_1"/>
    <property type="match status" value="1"/>
</dbReference>
<dbReference type="SUPFAM" id="SSF55729">
    <property type="entry name" value="Acyl-CoA N-acyltransferases (Nat)"/>
    <property type="match status" value="1"/>
</dbReference>
<evidence type="ECO:0000256" key="2">
    <source>
        <dbReference type="SAM" id="MobiDB-lite"/>
    </source>
</evidence>